<keyword evidence="2 6" id="KW-0489">Methyltransferase</keyword>
<dbReference type="EC" id="2.1.1.-" evidence="6"/>
<feature type="region of interest" description="Disordered" evidence="7">
    <location>
        <begin position="131"/>
        <end position="161"/>
    </location>
</feature>
<dbReference type="GO" id="GO:0017069">
    <property type="term" value="F:snRNA binding"/>
    <property type="evidence" value="ECO:0007669"/>
    <property type="project" value="TreeGrafter"/>
</dbReference>
<dbReference type="Proteomes" id="UP000008743">
    <property type="component" value="Unassembled WGS sequence"/>
</dbReference>
<dbReference type="GO" id="GO:0008171">
    <property type="term" value="F:O-methyltransferase activity"/>
    <property type="evidence" value="ECO:0007669"/>
    <property type="project" value="UniProtKB-UniRule"/>
</dbReference>
<evidence type="ECO:0000256" key="6">
    <source>
        <dbReference type="RuleBase" id="RU367087"/>
    </source>
</evidence>
<reference evidence="10" key="1">
    <citation type="submission" date="2011-02" db="EMBL/GenBank/DDBJ databases">
        <title>The Genome Sequence of Capsaspora owczarzaki ATCC 30864.</title>
        <authorList>
            <person name="Russ C."/>
            <person name="Cuomo C."/>
            <person name="Burger G."/>
            <person name="Gray M.W."/>
            <person name="Holland P.W.H."/>
            <person name="King N."/>
            <person name="Lang F.B.F."/>
            <person name="Roger A.J."/>
            <person name="Ruiz-Trillo I."/>
            <person name="Young S.K."/>
            <person name="Zeng Q."/>
            <person name="Gargeya S."/>
            <person name="Alvarado L."/>
            <person name="Berlin A."/>
            <person name="Chapman S.B."/>
            <person name="Chen Z."/>
            <person name="Freedman E."/>
            <person name="Gellesch M."/>
            <person name="Goldberg J."/>
            <person name="Griggs A."/>
            <person name="Gujja S."/>
            <person name="Heilman E."/>
            <person name="Heiman D."/>
            <person name="Howarth C."/>
            <person name="Mehta T."/>
            <person name="Neiman D."/>
            <person name="Pearson M."/>
            <person name="Roberts A."/>
            <person name="Saif S."/>
            <person name="Shea T."/>
            <person name="Shenoy N."/>
            <person name="Sisk P."/>
            <person name="Stolte C."/>
            <person name="Sykes S."/>
            <person name="White J."/>
            <person name="Yandava C."/>
            <person name="Haas B."/>
            <person name="Nusbaum C."/>
            <person name="Birren B."/>
        </authorList>
    </citation>
    <scope>NUCLEOTIDE SEQUENCE</scope>
    <source>
        <strain evidence="10">ATCC 30864</strain>
    </source>
</reference>
<dbReference type="STRING" id="595528.A0A0D2X351"/>
<keyword evidence="4 5" id="KW-0949">S-adenosyl-L-methionine</keyword>
<dbReference type="CDD" id="cd02440">
    <property type="entry name" value="AdoMet_MTases"/>
    <property type="match status" value="1"/>
</dbReference>
<feature type="compositionally biased region" description="Basic residues" evidence="7">
    <location>
        <begin position="25"/>
        <end position="37"/>
    </location>
</feature>
<dbReference type="InterPro" id="IPR024160">
    <property type="entry name" value="BIN3_SAM-bd_dom"/>
</dbReference>
<dbReference type="RefSeq" id="XP_004348281.2">
    <property type="nucleotide sequence ID" value="XM_004348231.2"/>
</dbReference>
<evidence type="ECO:0000256" key="2">
    <source>
        <dbReference type="ARBA" id="ARBA00022603"/>
    </source>
</evidence>
<dbReference type="GO" id="GO:0032259">
    <property type="term" value="P:methylation"/>
    <property type="evidence" value="ECO:0007669"/>
    <property type="project" value="UniProtKB-KW"/>
</dbReference>
<dbReference type="GO" id="GO:0040031">
    <property type="term" value="P:snRNA modification"/>
    <property type="evidence" value="ECO:0007669"/>
    <property type="project" value="TreeGrafter"/>
</dbReference>
<dbReference type="InParanoid" id="A0A0D2X351"/>
<dbReference type="GO" id="GO:0008173">
    <property type="term" value="F:RNA methyltransferase activity"/>
    <property type="evidence" value="ECO:0007669"/>
    <property type="project" value="UniProtKB-UniRule"/>
</dbReference>
<dbReference type="EMBL" id="KE346365">
    <property type="protein sequence ID" value="KJE93699.1"/>
    <property type="molecule type" value="Genomic_DNA"/>
</dbReference>
<evidence type="ECO:0000259" key="8">
    <source>
        <dbReference type="PROSITE" id="PS51515"/>
    </source>
</evidence>
<evidence type="ECO:0000256" key="5">
    <source>
        <dbReference type="PROSITE-ProRule" id="PRU00848"/>
    </source>
</evidence>
<dbReference type="InterPro" id="IPR010675">
    <property type="entry name" value="Bin3_C"/>
</dbReference>
<gene>
    <name evidence="9" type="ORF">CAOG_004453</name>
</gene>
<dbReference type="PhylomeDB" id="A0A0D2X351"/>
<evidence type="ECO:0000256" key="1">
    <source>
        <dbReference type="ARBA" id="ARBA00008361"/>
    </source>
</evidence>
<dbReference type="PANTHER" id="PTHR12315:SF0">
    <property type="entry name" value="7SK SNRNA METHYLPHOSPHATE CAPPING ENZYME"/>
    <property type="match status" value="1"/>
</dbReference>
<dbReference type="PANTHER" id="PTHR12315">
    <property type="entry name" value="BICOID-INTERACTING PROTEIN RELATED"/>
    <property type="match status" value="1"/>
</dbReference>
<dbReference type="eggNOG" id="KOG2899">
    <property type="taxonomic scope" value="Eukaryota"/>
</dbReference>
<dbReference type="FunCoup" id="A0A0D2X351">
    <property type="interactions" value="15"/>
</dbReference>
<feature type="region of interest" description="Disordered" evidence="7">
    <location>
        <begin position="291"/>
        <end position="311"/>
    </location>
</feature>
<dbReference type="Pfam" id="PF06859">
    <property type="entry name" value="Bin3"/>
    <property type="match status" value="1"/>
</dbReference>
<feature type="domain" description="Bin3-type SAM" evidence="8">
    <location>
        <begin position="185"/>
        <end position="458"/>
    </location>
</feature>
<dbReference type="InterPro" id="IPR029063">
    <property type="entry name" value="SAM-dependent_MTases_sf"/>
</dbReference>
<dbReference type="OrthoDB" id="10017101at2759"/>
<organism evidence="9 10">
    <name type="scientific">Capsaspora owczarzaki (strain ATCC 30864)</name>
    <dbReference type="NCBI Taxonomy" id="595528"/>
    <lineage>
        <taxon>Eukaryota</taxon>
        <taxon>Filasterea</taxon>
        <taxon>Capsaspora</taxon>
    </lineage>
</organism>
<name>A0A0D2X351_CAPO3</name>
<feature type="compositionally biased region" description="Polar residues" evidence="7">
    <location>
        <begin position="97"/>
        <end position="107"/>
    </location>
</feature>
<accession>A0A0D2X351</accession>
<dbReference type="Gene3D" id="3.40.50.150">
    <property type="entry name" value="Vaccinia Virus protein VP39"/>
    <property type="match status" value="1"/>
</dbReference>
<keyword evidence="3 6" id="KW-0808">Transferase</keyword>
<protein>
    <recommendedName>
        <fullName evidence="6">RNA methyltransferase</fullName>
        <ecNumber evidence="6">2.1.1.-</ecNumber>
    </recommendedName>
</protein>
<dbReference type="PROSITE" id="PS51515">
    <property type="entry name" value="BIN3_SAM"/>
    <property type="match status" value="1"/>
</dbReference>
<dbReference type="InterPro" id="IPR039772">
    <property type="entry name" value="Bin3-like"/>
</dbReference>
<evidence type="ECO:0000313" key="9">
    <source>
        <dbReference type="EMBL" id="KJE93699.1"/>
    </source>
</evidence>
<feature type="compositionally biased region" description="Basic and acidic residues" evidence="7">
    <location>
        <begin position="42"/>
        <end position="52"/>
    </location>
</feature>
<comment type="similarity">
    <text evidence="1 6">Belongs to the methyltransferase superfamily.</text>
</comment>
<evidence type="ECO:0000256" key="7">
    <source>
        <dbReference type="SAM" id="MobiDB-lite"/>
    </source>
</evidence>
<keyword evidence="10" id="KW-1185">Reference proteome</keyword>
<evidence type="ECO:0000256" key="3">
    <source>
        <dbReference type="ARBA" id="ARBA00022679"/>
    </source>
</evidence>
<dbReference type="SUPFAM" id="SSF53335">
    <property type="entry name" value="S-adenosyl-L-methionine-dependent methyltransferases"/>
    <property type="match status" value="1"/>
</dbReference>
<evidence type="ECO:0000313" key="10">
    <source>
        <dbReference type="Proteomes" id="UP000008743"/>
    </source>
</evidence>
<feature type="compositionally biased region" description="Basic residues" evidence="7">
    <location>
        <begin position="291"/>
        <end position="305"/>
    </location>
</feature>
<dbReference type="AlphaFoldDB" id="A0A0D2X351"/>
<feature type="region of interest" description="Disordered" evidence="7">
    <location>
        <begin position="1"/>
        <end position="107"/>
    </location>
</feature>
<feature type="compositionally biased region" description="Polar residues" evidence="7">
    <location>
        <begin position="145"/>
        <end position="157"/>
    </location>
</feature>
<sequence>MADEEDSDQESPLNPSNPAAAAQQRKSKKRRGHRGRGGRATVKRERLDEDSPHAAGEIEPSSGGREVASADDDRRHEDQEATANETPDTPSLACGESTATKSTISDVTQSNATTMRVAVVGKAIQAKASSEAAANHRSLPPATSMPASASGYNQGSESHSHAREVFPYGNYREYYGYRTPHHTQDPRLQAIPTDCLAGKAVLDIGCNSGLLSLELVRRTRPSRFVGVDIDEKLIAAAIRHREWLKSTAALSVVPSTQTAQTSARRPVNFPISLAMSHGALTGKLHDMLQTLKHKQQHSTGRHRKSAAHEQETNPLAAVELDPIFDSVEFYPGNVVDDQGQLPMLAANRFDTVLCLSVTKWIHLNWGDEGLRDLFARICTWLRPQGVLILEPQPWKSYHKASKTSDAAKNHYQTIQLRPEDFPSLLEQAGFTVTVLAQPDSPAGQGFARTLYSCRKKQPT</sequence>
<proteinExistence type="inferred from homology"/>
<evidence type="ECO:0000256" key="4">
    <source>
        <dbReference type="ARBA" id="ARBA00022691"/>
    </source>
</evidence>
<dbReference type="Pfam" id="PF06325">
    <property type="entry name" value="PrmA"/>
    <property type="match status" value="1"/>
</dbReference>